<reference evidence="4 5" key="1">
    <citation type="submission" date="2018-10" db="EMBL/GenBank/DDBJ databases">
        <title>Phylogenomics of Brevibacillus.</title>
        <authorList>
            <person name="Dunlap C."/>
        </authorList>
    </citation>
    <scope>NUCLEOTIDE SEQUENCE [LARGE SCALE GENOMIC DNA]</scope>
    <source>
        <strain evidence="4 5">JCM 15085</strain>
    </source>
</reference>
<dbReference type="RefSeq" id="WP_122913940.1">
    <property type="nucleotide sequence ID" value="NZ_RHHT01000029.1"/>
</dbReference>
<evidence type="ECO:0000313" key="4">
    <source>
        <dbReference type="EMBL" id="RNB77670.1"/>
    </source>
</evidence>
<dbReference type="Pfam" id="PF07833">
    <property type="entry name" value="Cu_amine_oxidN1"/>
    <property type="match status" value="1"/>
</dbReference>
<sequence length="334" mass="36464">MKMKWTSFFLVFFLFIGVVPQVFAADIWSDGDFELGPPSTQQQPLPPNNNGLWSENLWQDPPPTTSPAPSPSPAPVPAPIPGNASPPSPTAPSPQPPSLLTFSAPPVTENGKTLIPAREVLDALGAELQWDAIKQLVTVRKGTTTAHVILNNNMAMTNGSMVKLEASVRMNQDRIYIPIDFLSQALGCKVQVDPSTTRVIVDDWLVFYLDPTKIPATGKEQPLPAPNSFVGNWSIWIPGGYATTNTTVNGDGSKTVTQEYVPGAAGYTLSILANGTYSWQTTGGTITGTWQALPDGRIVLLKAKYEFDWYVTKINDNEIKFYSYGMEEYGKRVK</sequence>
<feature type="chain" id="PRO_5017928250" evidence="2">
    <location>
        <begin position="25"/>
        <end position="334"/>
    </location>
</feature>
<protein>
    <submittedName>
        <fullName evidence="4">Copper amine oxidase N-terminal domain-containing protein</fullName>
    </submittedName>
</protein>
<feature type="signal peptide" evidence="2">
    <location>
        <begin position="1"/>
        <end position="24"/>
    </location>
</feature>
<gene>
    <name evidence="4" type="ORF">EDM58_14425</name>
</gene>
<name>A0A3M8CPH4_9BACL</name>
<evidence type="ECO:0000256" key="1">
    <source>
        <dbReference type="SAM" id="MobiDB-lite"/>
    </source>
</evidence>
<proteinExistence type="predicted"/>
<evidence type="ECO:0000259" key="3">
    <source>
        <dbReference type="Pfam" id="PF07833"/>
    </source>
</evidence>
<accession>A0A3M8CPH4</accession>
<feature type="region of interest" description="Disordered" evidence="1">
    <location>
        <begin position="34"/>
        <end position="105"/>
    </location>
</feature>
<evidence type="ECO:0000313" key="5">
    <source>
        <dbReference type="Proteomes" id="UP000281915"/>
    </source>
</evidence>
<dbReference type="InterPro" id="IPR036582">
    <property type="entry name" value="Mao_N_sf"/>
</dbReference>
<organism evidence="4 5">
    <name type="scientific">Brevibacillus panacihumi</name>
    <dbReference type="NCBI Taxonomy" id="497735"/>
    <lineage>
        <taxon>Bacteria</taxon>
        <taxon>Bacillati</taxon>
        <taxon>Bacillota</taxon>
        <taxon>Bacilli</taxon>
        <taxon>Bacillales</taxon>
        <taxon>Paenibacillaceae</taxon>
        <taxon>Brevibacillus</taxon>
    </lineage>
</organism>
<comment type="caution">
    <text evidence="4">The sequence shown here is derived from an EMBL/GenBank/DDBJ whole genome shotgun (WGS) entry which is preliminary data.</text>
</comment>
<feature type="compositionally biased region" description="Polar residues" evidence="1">
    <location>
        <begin position="38"/>
        <end position="57"/>
    </location>
</feature>
<dbReference type="AlphaFoldDB" id="A0A3M8CPH4"/>
<feature type="domain" description="Copper amine oxidase-like N-terminal" evidence="3">
    <location>
        <begin position="100"/>
        <end position="201"/>
    </location>
</feature>
<dbReference type="Proteomes" id="UP000281915">
    <property type="component" value="Unassembled WGS sequence"/>
</dbReference>
<dbReference type="Gene3D" id="3.30.457.10">
    <property type="entry name" value="Copper amine oxidase-like, N-terminal domain"/>
    <property type="match status" value="1"/>
</dbReference>
<feature type="compositionally biased region" description="Pro residues" evidence="1">
    <location>
        <begin position="60"/>
        <end position="97"/>
    </location>
</feature>
<dbReference type="InterPro" id="IPR012854">
    <property type="entry name" value="Cu_amine_oxidase-like_N"/>
</dbReference>
<dbReference type="EMBL" id="RHHT01000029">
    <property type="protein sequence ID" value="RNB77670.1"/>
    <property type="molecule type" value="Genomic_DNA"/>
</dbReference>
<evidence type="ECO:0000256" key="2">
    <source>
        <dbReference type="SAM" id="SignalP"/>
    </source>
</evidence>
<keyword evidence="2" id="KW-0732">Signal</keyword>
<dbReference type="SUPFAM" id="SSF55383">
    <property type="entry name" value="Copper amine oxidase, domain N"/>
    <property type="match status" value="1"/>
</dbReference>